<keyword evidence="5" id="KW-0479">Metal-binding</keyword>
<evidence type="ECO:0000256" key="4">
    <source>
        <dbReference type="ARBA" id="ARBA00022491"/>
    </source>
</evidence>
<evidence type="ECO:0000256" key="8">
    <source>
        <dbReference type="ARBA" id="ARBA00023015"/>
    </source>
</evidence>
<comment type="similarity">
    <text evidence="2">Belongs to the Fur family.</text>
</comment>
<dbReference type="EMBL" id="JAKNCJ010000001">
    <property type="protein sequence ID" value="MCL6422314.1"/>
    <property type="molecule type" value="Genomic_DNA"/>
</dbReference>
<evidence type="ECO:0000313" key="12">
    <source>
        <dbReference type="Proteomes" id="UP001203761"/>
    </source>
</evidence>
<keyword evidence="7" id="KW-0408">Iron</keyword>
<keyword evidence="12" id="KW-1185">Reference proteome</keyword>
<evidence type="ECO:0000256" key="2">
    <source>
        <dbReference type="ARBA" id="ARBA00007957"/>
    </source>
</evidence>
<evidence type="ECO:0000256" key="1">
    <source>
        <dbReference type="ARBA" id="ARBA00004496"/>
    </source>
</evidence>
<reference evidence="11" key="1">
    <citation type="submission" date="2022-02" db="EMBL/GenBank/DDBJ databases">
        <authorList>
            <person name="Lee M."/>
            <person name="Kim S.-J."/>
            <person name="Jung M.-Y."/>
        </authorList>
    </citation>
    <scope>NUCLEOTIDE SEQUENCE</scope>
    <source>
        <strain evidence="11">JHP9</strain>
    </source>
</reference>
<dbReference type="PANTHER" id="PTHR33202">
    <property type="entry name" value="ZINC UPTAKE REGULATION PROTEIN"/>
    <property type="match status" value="1"/>
</dbReference>
<dbReference type="Proteomes" id="UP001203761">
    <property type="component" value="Unassembled WGS sequence"/>
</dbReference>
<evidence type="ECO:0000256" key="7">
    <source>
        <dbReference type="ARBA" id="ARBA00023004"/>
    </source>
</evidence>
<dbReference type="Pfam" id="PF01475">
    <property type="entry name" value="FUR"/>
    <property type="match status" value="1"/>
</dbReference>
<protein>
    <submittedName>
        <fullName evidence="11">Transcriptional repressor</fullName>
    </submittedName>
</protein>
<gene>
    <name evidence="11" type="ORF">Bequi_02745</name>
</gene>
<keyword evidence="8" id="KW-0805">Transcription regulation</keyword>
<keyword evidence="9" id="KW-0238">DNA-binding</keyword>
<dbReference type="InterPro" id="IPR036390">
    <property type="entry name" value="WH_DNA-bd_sf"/>
</dbReference>
<accession>A0ABT0QZ57</accession>
<evidence type="ECO:0000256" key="10">
    <source>
        <dbReference type="ARBA" id="ARBA00023163"/>
    </source>
</evidence>
<sequence length="165" mass="17233">MTQRQVQESGVRPDSVALLRGAGLRVTASRAATLDALAGHGHLDAESVIAAVRAQLGSVSRQGVYDALRALVGAGLVRSISLDGRRALFELEQHDNHHHLVCRGCGRFEDAPCAEGSAPCLDSPAVGRHGFAIDQAEVIYRGLCPACQGRQAGSPADRAHASPAP</sequence>
<dbReference type="InterPro" id="IPR036388">
    <property type="entry name" value="WH-like_DNA-bd_sf"/>
</dbReference>
<comment type="subcellular location">
    <subcellularLocation>
        <location evidence="1">Cytoplasm</location>
    </subcellularLocation>
</comment>
<dbReference type="InterPro" id="IPR043135">
    <property type="entry name" value="Fur_C"/>
</dbReference>
<dbReference type="CDD" id="cd07153">
    <property type="entry name" value="Fur_like"/>
    <property type="match status" value="1"/>
</dbReference>
<evidence type="ECO:0000256" key="3">
    <source>
        <dbReference type="ARBA" id="ARBA00022490"/>
    </source>
</evidence>
<keyword evidence="3" id="KW-0963">Cytoplasm</keyword>
<keyword evidence="6" id="KW-0862">Zinc</keyword>
<evidence type="ECO:0000313" key="11">
    <source>
        <dbReference type="EMBL" id="MCL6422314.1"/>
    </source>
</evidence>
<dbReference type="SUPFAM" id="SSF46785">
    <property type="entry name" value="Winged helix' DNA-binding domain"/>
    <property type="match status" value="1"/>
</dbReference>
<keyword evidence="10" id="KW-0804">Transcription</keyword>
<evidence type="ECO:0000256" key="5">
    <source>
        <dbReference type="ARBA" id="ARBA00022723"/>
    </source>
</evidence>
<comment type="caution">
    <text evidence="11">The sequence shown here is derived from an EMBL/GenBank/DDBJ whole genome shotgun (WGS) entry which is preliminary data.</text>
</comment>
<dbReference type="Gene3D" id="1.10.10.10">
    <property type="entry name" value="Winged helix-like DNA-binding domain superfamily/Winged helix DNA-binding domain"/>
    <property type="match status" value="1"/>
</dbReference>
<keyword evidence="4" id="KW-0678">Repressor</keyword>
<name>A0ABT0QZ57_9MICO</name>
<dbReference type="PANTHER" id="PTHR33202:SF18">
    <property type="entry name" value="TRANSCRIPTIONAL REGULATOR FURA"/>
    <property type="match status" value="1"/>
</dbReference>
<dbReference type="Gene3D" id="3.30.1490.190">
    <property type="match status" value="1"/>
</dbReference>
<dbReference type="InterPro" id="IPR002481">
    <property type="entry name" value="FUR"/>
</dbReference>
<proteinExistence type="inferred from homology"/>
<organism evidence="11 12">
    <name type="scientific">Brachybacterium equifaecis</name>
    <dbReference type="NCBI Taxonomy" id="2910770"/>
    <lineage>
        <taxon>Bacteria</taxon>
        <taxon>Bacillati</taxon>
        <taxon>Actinomycetota</taxon>
        <taxon>Actinomycetes</taxon>
        <taxon>Micrococcales</taxon>
        <taxon>Dermabacteraceae</taxon>
        <taxon>Brachybacterium</taxon>
    </lineage>
</organism>
<evidence type="ECO:0000256" key="9">
    <source>
        <dbReference type="ARBA" id="ARBA00023125"/>
    </source>
</evidence>
<evidence type="ECO:0000256" key="6">
    <source>
        <dbReference type="ARBA" id="ARBA00022833"/>
    </source>
</evidence>